<evidence type="ECO:0000256" key="1">
    <source>
        <dbReference type="SAM" id="MobiDB-lite"/>
    </source>
</evidence>
<name>A0ABW4PJC5_9ACTN</name>
<proteinExistence type="predicted"/>
<organism evidence="3 4">
    <name type="scientific">Streptomyces desertarenae</name>
    <dbReference type="NCBI Taxonomy" id="2666184"/>
    <lineage>
        <taxon>Bacteria</taxon>
        <taxon>Bacillati</taxon>
        <taxon>Actinomycetota</taxon>
        <taxon>Actinomycetes</taxon>
        <taxon>Kitasatosporales</taxon>
        <taxon>Streptomycetaceae</taxon>
        <taxon>Streptomyces</taxon>
    </lineage>
</organism>
<feature type="region of interest" description="Disordered" evidence="1">
    <location>
        <begin position="56"/>
        <end position="87"/>
    </location>
</feature>
<evidence type="ECO:0000259" key="2">
    <source>
        <dbReference type="Pfam" id="PF08044"/>
    </source>
</evidence>
<sequence length="207" mass="22939">MTDLPSQRPGSELRAGHADREEVAERLREAAGDGRIDLEELEERLERAFTAKTYGELDALTADLPDPGAPGRPPRPQSQLQPQPSQEPMVLRTVAGDIRQTGYWVVPERIVAKSALGQIRIDFTRAECRHREVHLELDAGMGEIRIVVPRGWSVRTDGLSCGFGSVRNRVTEPPAPGMPVLRLTGSSKAGTVVVRYPFRWPGRRSED</sequence>
<dbReference type="PANTHER" id="PTHR40763:SF5">
    <property type="entry name" value="MEMBRANE PROTEIN"/>
    <property type="match status" value="1"/>
</dbReference>
<feature type="compositionally biased region" description="Low complexity" evidence="1">
    <location>
        <begin position="77"/>
        <end position="87"/>
    </location>
</feature>
<gene>
    <name evidence="3" type="ORF">ACFSJS_12260</name>
</gene>
<feature type="compositionally biased region" description="Pro residues" evidence="1">
    <location>
        <begin position="67"/>
        <end position="76"/>
    </location>
</feature>
<keyword evidence="4" id="KW-1185">Reference proteome</keyword>
<dbReference type="RefSeq" id="WP_380899382.1">
    <property type="nucleotide sequence ID" value="NZ_JBHUFU010000006.1"/>
</dbReference>
<dbReference type="EMBL" id="JBHUFU010000006">
    <property type="protein sequence ID" value="MFD1830434.1"/>
    <property type="molecule type" value="Genomic_DNA"/>
</dbReference>
<accession>A0ABW4PJC5</accession>
<dbReference type="InterPro" id="IPR012551">
    <property type="entry name" value="DUF1707_SHOCT-like"/>
</dbReference>
<comment type="caution">
    <text evidence="3">The sequence shown here is derived from an EMBL/GenBank/DDBJ whole genome shotgun (WGS) entry which is preliminary data.</text>
</comment>
<dbReference type="PANTHER" id="PTHR40763">
    <property type="entry name" value="MEMBRANE PROTEIN-RELATED"/>
    <property type="match status" value="1"/>
</dbReference>
<dbReference type="Proteomes" id="UP001597365">
    <property type="component" value="Unassembled WGS sequence"/>
</dbReference>
<feature type="region of interest" description="Disordered" evidence="1">
    <location>
        <begin position="1"/>
        <end position="22"/>
    </location>
</feature>
<evidence type="ECO:0000313" key="3">
    <source>
        <dbReference type="EMBL" id="MFD1830434.1"/>
    </source>
</evidence>
<protein>
    <submittedName>
        <fullName evidence="3">DUF1707 domain-containing protein</fullName>
    </submittedName>
</protein>
<feature type="domain" description="DUF1707" evidence="2">
    <location>
        <begin position="13"/>
        <end position="65"/>
    </location>
</feature>
<reference evidence="4" key="1">
    <citation type="journal article" date="2019" name="Int. J. Syst. Evol. Microbiol.">
        <title>The Global Catalogue of Microorganisms (GCM) 10K type strain sequencing project: providing services to taxonomists for standard genome sequencing and annotation.</title>
        <authorList>
            <consortium name="The Broad Institute Genomics Platform"/>
            <consortium name="The Broad Institute Genome Sequencing Center for Infectious Disease"/>
            <person name="Wu L."/>
            <person name="Ma J."/>
        </authorList>
    </citation>
    <scope>NUCLEOTIDE SEQUENCE [LARGE SCALE GENOMIC DNA]</scope>
    <source>
        <strain evidence="4">CGMCC 4.7455</strain>
    </source>
</reference>
<dbReference type="Pfam" id="PF08044">
    <property type="entry name" value="DUF1707"/>
    <property type="match status" value="1"/>
</dbReference>
<evidence type="ECO:0000313" key="4">
    <source>
        <dbReference type="Proteomes" id="UP001597365"/>
    </source>
</evidence>